<dbReference type="Proteomes" id="UP000814128">
    <property type="component" value="Unassembled WGS sequence"/>
</dbReference>
<sequence length="241" mass="27509">MPSIGSDLVSTRRKFLPPFYYSRTNNKSIKAEDYKRIDFKWHVDECAKQGVVRERMPFGKMQCRTPQWTDPQGFPLEPMPPIPFDATGTVAGHGISLGDCLLQQEYAYATLIEPDALPLAYSGLNEIILQIHWPTLTKIPTEILVPVTHSECGPVTRFMLAHIVAVHFGRFFNDVLSDNTRSYSFWSLCGEIEGVGICLNDVYLSALINLFDDVWRADLHIQRPKRRIPKDTHPNDDLKDF</sequence>
<organism evidence="1 2">
    <name type="scientific">Vararia minispora EC-137</name>
    <dbReference type="NCBI Taxonomy" id="1314806"/>
    <lineage>
        <taxon>Eukaryota</taxon>
        <taxon>Fungi</taxon>
        <taxon>Dikarya</taxon>
        <taxon>Basidiomycota</taxon>
        <taxon>Agaricomycotina</taxon>
        <taxon>Agaricomycetes</taxon>
        <taxon>Russulales</taxon>
        <taxon>Lachnocladiaceae</taxon>
        <taxon>Vararia</taxon>
    </lineage>
</organism>
<gene>
    <name evidence="1" type="ORF">K488DRAFT_87511</name>
</gene>
<reference evidence="1" key="2">
    <citation type="journal article" date="2022" name="New Phytol.">
        <title>Evolutionary transition to the ectomycorrhizal habit in the genomes of a hyperdiverse lineage of mushroom-forming fungi.</title>
        <authorList>
            <person name="Looney B."/>
            <person name="Miyauchi S."/>
            <person name="Morin E."/>
            <person name="Drula E."/>
            <person name="Courty P.E."/>
            <person name="Kohler A."/>
            <person name="Kuo A."/>
            <person name="LaButti K."/>
            <person name="Pangilinan J."/>
            <person name="Lipzen A."/>
            <person name="Riley R."/>
            <person name="Andreopoulos W."/>
            <person name="He G."/>
            <person name="Johnson J."/>
            <person name="Nolan M."/>
            <person name="Tritt A."/>
            <person name="Barry K.W."/>
            <person name="Grigoriev I.V."/>
            <person name="Nagy L.G."/>
            <person name="Hibbett D."/>
            <person name="Henrissat B."/>
            <person name="Matheny P.B."/>
            <person name="Labbe J."/>
            <person name="Martin F.M."/>
        </authorList>
    </citation>
    <scope>NUCLEOTIDE SEQUENCE</scope>
    <source>
        <strain evidence="1">EC-137</strain>
    </source>
</reference>
<reference evidence="1" key="1">
    <citation type="submission" date="2021-02" db="EMBL/GenBank/DDBJ databases">
        <authorList>
            <consortium name="DOE Joint Genome Institute"/>
            <person name="Ahrendt S."/>
            <person name="Looney B.P."/>
            <person name="Miyauchi S."/>
            <person name="Morin E."/>
            <person name="Drula E."/>
            <person name="Courty P.E."/>
            <person name="Chicoki N."/>
            <person name="Fauchery L."/>
            <person name="Kohler A."/>
            <person name="Kuo A."/>
            <person name="Labutti K."/>
            <person name="Pangilinan J."/>
            <person name="Lipzen A."/>
            <person name="Riley R."/>
            <person name="Andreopoulos W."/>
            <person name="He G."/>
            <person name="Johnson J."/>
            <person name="Barry K.W."/>
            <person name="Grigoriev I.V."/>
            <person name="Nagy L."/>
            <person name="Hibbett D."/>
            <person name="Henrissat B."/>
            <person name="Matheny P.B."/>
            <person name="Labbe J."/>
            <person name="Martin F."/>
        </authorList>
    </citation>
    <scope>NUCLEOTIDE SEQUENCE</scope>
    <source>
        <strain evidence="1">EC-137</strain>
    </source>
</reference>
<evidence type="ECO:0000313" key="2">
    <source>
        <dbReference type="Proteomes" id="UP000814128"/>
    </source>
</evidence>
<comment type="caution">
    <text evidence="1">The sequence shown here is derived from an EMBL/GenBank/DDBJ whole genome shotgun (WGS) entry which is preliminary data.</text>
</comment>
<evidence type="ECO:0000313" key="1">
    <source>
        <dbReference type="EMBL" id="KAI0030693.1"/>
    </source>
</evidence>
<keyword evidence="2" id="KW-1185">Reference proteome</keyword>
<protein>
    <submittedName>
        <fullName evidence="1">Uncharacterized protein</fullName>
    </submittedName>
</protein>
<proteinExistence type="predicted"/>
<dbReference type="EMBL" id="MU273609">
    <property type="protein sequence ID" value="KAI0030693.1"/>
    <property type="molecule type" value="Genomic_DNA"/>
</dbReference>
<accession>A0ACB8QGH5</accession>
<name>A0ACB8QGH5_9AGAM</name>